<comment type="caution">
    <text evidence="2">The sequence shown here is derived from an EMBL/GenBank/DDBJ whole genome shotgun (WGS) entry which is preliminary data.</text>
</comment>
<gene>
    <name evidence="2" type="ORF">B0J12DRAFT_714850</name>
</gene>
<dbReference type="Proteomes" id="UP000774617">
    <property type="component" value="Unassembled WGS sequence"/>
</dbReference>
<accession>A0ABQ8FQI4</accession>
<reference evidence="2 3" key="1">
    <citation type="journal article" date="2021" name="Nat. Commun.">
        <title>Genetic determinants of endophytism in the Arabidopsis root mycobiome.</title>
        <authorList>
            <person name="Mesny F."/>
            <person name="Miyauchi S."/>
            <person name="Thiergart T."/>
            <person name="Pickel B."/>
            <person name="Atanasova L."/>
            <person name="Karlsson M."/>
            <person name="Huettel B."/>
            <person name="Barry K.W."/>
            <person name="Haridas S."/>
            <person name="Chen C."/>
            <person name="Bauer D."/>
            <person name="Andreopoulos W."/>
            <person name="Pangilinan J."/>
            <person name="LaButti K."/>
            <person name="Riley R."/>
            <person name="Lipzen A."/>
            <person name="Clum A."/>
            <person name="Drula E."/>
            <person name="Henrissat B."/>
            <person name="Kohler A."/>
            <person name="Grigoriev I.V."/>
            <person name="Martin F.M."/>
            <person name="Hacquard S."/>
        </authorList>
    </citation>
    <scope>NUCLEOTIDE SEQUENCE [LARGE SCALE GENOMIC DNA]</scope>
    <source>
        <strain evidence="2 3">MPI-SDFR-AT-0080</strain>
    </source>
</reference>
<evidence type="ECO:0000313" key="3">
    <source>
        <dbReference type="Proteomes" id="UP000774617"/>
    </source>
</evidence>
<evidence type="ECO:0000313" key="2">
    <source>
        <dbReference type="EMBL" id="KAH7012366.1"/>
    </source>
</evidence>
<protein>
    <recommendedName>
        <fullName evidence="1">T6SS Phospholipase effector Tle1-like catalytic domain-containing protein</fullName>
    </recommendedName>
</protein>
<evidence type="ECO:0000259" key="1">
    <source>
        <dbReference type="Pfam" id="PF09994"/>
    </source>
</evidence>
<dbReference type="PANTHER" id="PTHR33840:SF16">
    <property type="entry name" value="DUF2235 DOMAIN-CONTAINING PROTEIN"/>
    <property type="match status" value="1"/>
</dbReference>
<dbReference type="PANTHER" id="PTHR33840">
    <property type="match status" value="1"/>
</dbReference>
<keyword evidence="3" id="KW-1185">Reference proteome</keyword>
<sequence>MAGTYDKTFISTEAKPAQRKRLVVCCDGTWQSATSTDIKHACQSNVARISRVLAKAGVDRNGAAWQQVVYYDAGVGTGALTKANILLQGAEGFGLLENVLEAYNFIVCNYTAGDELFFFGFSRGAYTVRAAAGIVQQIGIIQPWLMPQFLRLFGAYIKAQELFEKPQLLDQTDGWRQFCKDYPDCLVSSREKTVIQVIGVWDTVGALGVPDIDLGFLKVDNSRLRKAYQFYNTHLGPGVKHAYQALALDELRVPFSPCLWQVENGNKQTSLVQCWFPGAHINVGGGNSVNADEKHPNAEQMASIAYAWMLDRVRPWLALDEKALDAQKTEMEKLMTHSAPISELDDWFWGVIDKSYTAEYRLTGPPTPRTPTAYFDHNNGWTVERVHPTVWLRKKHEESLLKTYSPAAMSGWERIWVDDGHGKDMKPRKGWKWVKFQKNGSIDASGKPQWEKSMWEFEVGHMPGSVEQWLIKKSGLVSNEHDEIELGWRSQGPRL</sequence>
<name>A0ABQ8FQI4_9PEZI</name>
<feature type="domain" description="T6SS Phospholipase effector Tle1-like catalytic" evidence="1">
    <location>
        <begin position="20"/>
        <end position="311"/>
    </location>
</feature>
<dbReference type="InterPro" id="IPR018712">
    <property type="entry name" value="Tle1-like_cat"/>
</dbReference>
<proteinExistence type="predicted"/>
<dbReference type="EMBL" id="JAGTJR010000089">
    <property type="protein sequence ID" value="KAH7012366.1"/>
    <property type="molecule type" value="Genomic_DNA"/>
</dbReference>
<organism evidence="2 3">
    <name type="scientific">Macrophomina phaseolina</name>
    <dbReference type="NCBI Taxonomy" id="35725"/>
    <lineage>
        <taxon>Eukaryota</taxon>
        <taxon>Fungi</taxon>
        <taxon>Dikarya</taxon>
        <taxon>Ascomycota</taxon>
        <taxon>Pezizomycotina</taxon>
        <taxon>Dothideomycetes</taxon>
        <taxon>Dothideomycetes incertae sedis</taxon>
        <taxon>Botryosphaeriales</taxon>
        <taxon>Botryosphaeriaceae</taxon>
        <taxon>Macrophomina</taxon>
    </lineage>
</organism>
<dbReference type="Pfam" id="PF09994">
    <property type="entry name" value="T6SS_Tle1-like_cat"/>
    <property type="match status" value="1"/>
</dbReference>